<accession>A0ABV8AKP5</accession>
<dbReference type="EMBL" id="JBHSAT010000004">
    <property type="protein sequence ID" value="MFC3877471.1"/>
    <property type="molecule type" value="Genomic_DNA"/>
</dbReference>
<feature type="signal peptide" evidence="1">
    <location>
        <begin position="1"/>
        <end position="19"/>
    </location>
</feature>
<dbReference type="Gene3D" id="3.40.710.10">
    <property type="entry name" value="DD-peptidase/beta-lactamase superfamily"/>
    <property type="match status" value="1"/>
</dbReference>
<evidence type="ECO:0000259" key="2">
    <source>
        <dbReference type="Pfam" id="PF00144"/>
    </source>
</evidence>
<dbReference type="RefSeq" id="WP_386099823.1">
    <property type="nucleotide sequence ID" value="NZ_JBHSAT010000004.1"/>
</dbReference>
<evidence type="ECO:0000256" key="1">
    <source>
        <dbReference type="SAM" id="SignalP"/>
    </source>
</evidence>
<evidence type="ECO:0000313" key="3">
    <source>
        <dbReference type="EMBL" id="MFC3877471.1"/>
    </source>
</evidence>
<dbReference type="EC" id="3.-.-.-" evidence="3"/>
<dbReference type="InterPro" id="IPR001466">
    <property type="entry name" value="Beta-lactam-related"/>
</dbReference>
<dbReference type="SUPFAM" id="SSF56601">
    <property type="entry name" value="beta-lactamase/transpeptidase-like"/>
    <property type="match status" value="1"/>
</dbReference>
<dbReference type="Pfam" id="PF00144">
    <property type="entry name" value="Beta-lactamase"/>
    <property type="match status" value="1"/>
</dbReference>
<dbReference type="PANTHER" id="PTHR46825:SF9">
    <property type="entry name" value="BETA-LACTAMASE-RELATED DOMAIN-CONTAINING PROTEIN"/>
    <property type="match status" value="1"/>
</dbReference>
<dbReference type="InterPro" id="IPR050491">
    <property type="entry name" value="AmpC-like"/>
</dbReference>
<evidence type="ECO:0000313" key="4">
    <source>
        <dbReference type="Proteomes" id="UP001595812"/>
    </source>
</evidence>
<sequence>MKKILLSCLMLFAVSTIKAQDFSQLDDLLHLLEDNNKLMATMTITQGGNEVYAKAVGFADVENKVANTQDTKFRIGSITKAFTAVMIFQLIDEGRLTLDTTLSKFYPDVPGASNITIAQMLSHKSGLFNITNDPKFGEWMLKKSTKVQMLKRIKPYDLDFQPGEKTEYSNTNYILLGYIAEDLDKKNYSDILKARITDKIGLKNTYYGGKIDVTSNESQSYAIALEYWAKQLETDMSNPGGAGAIVSTSKDLTLFMNALFSGKLISASSLEAMKKTDNNDVCHGLFYANLNGMDIYASEGGIDGFQSVLVHVPAMQTTIALVANGLDYRKIDIMMSAFMVSAGQPIKLPTFTSIQLTEAQVKQYEGEYACDAVPYKLIFKADGTILMGAPEQSNLKELTPTKAHQFTFDTLGIVVDFNPEDQTLVFTRGEEAPLKFKRLE</sequence>
<comment type="caution">
    <text evidence="3">The sequence shown here is derived from an EMBL/GenBank/DDBJ whole genome shotgun (WGS) entry which is preliminary data.</text>
</comment>
<dbReference type="GO" id="GO:0016787">
    <property type="term" value="F:hydrolase activity"/>
    <property type="evidence" value="ECO:0007669"/>
    <property type="project" value="UniProtKB-KW"/>
</dbReference>
<feature type="domain" description="Beta-lactamase-related" evidence="2">
    <location>
        <begin position="40"/>
        <end position="328"/>
    </location>
</feature>
<keyword evidence="3" id="KW-0378">Hydrolase</keyword>
<dbReference type="InterPro" id="IPR012338">
    <property type="entry name" value="Beta-lactam/transpept-like"/>
</dbReference>
<dbReference type="Proteomes" id="UP001595812">
    <property type="component" value="Unassembled WGS sequence"/>
</dbReference>
<feature type="chain" id="PRO_5045219755" evidence="1">
    <location>
        <begin position="20"/>
        <end position="440"/>
    </location>
</feature>
<proteinExistence type="predicted"/>
<organism evidence="3 4">
    <name type="scientific">Winogradskyella maritima</name>
    <dbReference type="NCBI Taxonomy" id="1517766"/>
    <lineage>
        <taxon>Bacteria</taxon>
        <taxon>Pseudomonadati</taxon>
        <taxon>Bacteroidota</taxon>
        <taxon>Flavobacteriia</taxon>
        <taxon>Flavobacteriales</taxon>
        <taxon>Flavobacteriaceae</taxon>
        <taxon>Winogradskyella</taxon>
    </lineage>
</organism>
<keyword evidence="4" id="KW-1185">Reference proteome</keyword>
<dbReference type="PANTHER" id="PTHR46825">
    <property type="entry name" value="D-ALANYL-D-ALANINE-CARBOXYPEPTIDASE/ENDOPEPTIDASE AMPH"/>
    <property type="match status" value="1"/>
</dbReference>
<name>A0ABV8AKP5_9FLAO</name>
<protein>
    <submittedName>
        <fullName evidence="3">Serine hydrolase domain-containing protein</fullName>
        <ecNumber evidence="3">3.-.-.-</ecNumber>
    </submittedName>
</protein>
<keyword evidence="1" id="KW-0732">Signal</keyword>
<gene>
    <name evidence="3" type="ORF">ACFOSX_09530</name>
</gene>
<reference evidence="4" key="1">
    <citation type="journal article" date="2019" name="Int. J. Syst. Evol. Microbiol.">
        <title>The Global Catalogue of Microorganisms (GCM) 10K type strain sequencing project: providing services to taxonomists for standard genome sequencing and annotation.</title>
        <authorList>
            <consortium name="The Broad Institute Genomics Platform"/>
            <consortium name="The Broad Institute Genome Sequencing Center for Infectious Disease"/>
            <person name="Wu L."/>
            <person name="Ma J."/>
        </authorList>
    </citation>
    <scope>NUCLEOTIDE SEQUENCE [LARGE SCALE GENOMIC DNA]</scope>
    <source>
        <strain evidence="4">CECT 8979</strain>
    </source>
</reference>